<dbReference type="GO" id="GO:0016705">
    <property type="term" value="F:oxidoreductase activity, acting on paired donors, with incorporation or reduction of molecular oxygen"/>
    <property type="evidence" value="ECO:0007669"/>
    <property type="project" value="InterPro"/>
</dbReference>
<keyword evidence="4" id="KW-1185">Reference proteome</keyword>
<dbReference type="eggNOG" id="KOG0157">
    <property type="taxonomic scope" value="Eukaryota"/>
</dbReference>
<dbReference type="PRINTS" id="PR00463">
    <property type="entry name" value="EP450I"/>
</dbReference>
<dbReference type="STRING" id="344612.A1CG96"/>
<dbReference type="Gene3D" id="1.10.630.10">
    <property type="entry name" value="Cytochrome P450"/>
    <property type="match status" value="1"/>
</dbReference>
<evidence type="ECO:0000313" key="3">
    <source>
        <dbReference type="EMBL" id="EAW10976.1"/>
    </source>
</evidence>
<dbReference type="VEuPathDB" id="FungiDB:ACLA_066120"/>
<dbReference type="GO" id="GO:0020037">
    <property type="term" value="F:heme binding"/>
    <property type="evidence" value="ECO:0007669"/>
    <property type="project" value="InterPro"/>
</dbReference>
<dbReference type="Proteomes" id="UP000006701">
    <property type="component" value="Unassembled WGS sequence"/>
</dbReference>
<evidence type="ECO:0000256" key="1">
    <source>
        <dbReference type="ARBA" id="ARBA00010617"/>
    </source>
</evidence>
<keyword evidence="2" id="KW-0408">Iron</keyword>
<evidence type="ECO:0000256" key="2">
    <source>
        <dbReference type="PIRSR" id="PIRSR602401-1"/>
    </source>
</evidence>
<gene>
    <name evidence="3" type="ORF">ACLA_066120</name>
</gene>
<dbReference type="EMBL" id="DS027053">
    <property type="protein sequence ID" value="EAW10976.1"/>
    <property type="molecule type" value="Genomic_DNA"/>
</dbReference>
<protein>
    <submittedName>
        <fullName evidence="3">Cytochrome P450 monooxygenase, putative</fullName>
    </submittedName>
</protein>
<dbReference type="GO" id="GO:0004497">
    <property type="term" value="F:monooxygenase activity"/>
    <property type="evidence" value="ECO:0007669"/>
    <property type="project" value="UniProtKB-KW"/>
</dbReference>
<feature type="binding site" description="axial binding residue" evidence="2">
    <location>
        <position position="527"/>
    </location>
    <ligand>
        <name>heme</name>
        <dbReference type="ChEBI" id="CHEBI:30413"/>
    </ligand>
    <ligandPart>
        <name>Fe</name>
        <dbReference type="ChEBI" id="CHEBI:18248"/>
    </ligandPart>
</feature>
<dbReference type="KEGG" id="act:ACLA_066120"/>
<comment type="similarity">
    <text evidence="1">Belongs to the cytochrome P450 family.</text>
</comment>
<evidence type="ECO:0000313" key="4">
    <source>
        <dbReference type="Proteomes" id="UP000006701"/>
    </source>
</evidence>
<dbReference type="PANTHER" id="PTHR24305:SF166">
    <property type="entry name" value="CYTOCHROME P450 12A4, MITOCHONDRIAL-RELATED"/>
    <property type="match status" value="1"/>
</dbReference>
<comment type="cofactor">
    <cofactor evidence="2">
        <name>heme</name>
        <dbReference type="ChEBI" id="CHEBI:30413"/>
    </cofactor>
</comment>
<keyword evidence="3" id="KW-0503">Monooxygenase</keyword>
<proteinExistence type="inferred from homology"/>
<dbReference type="InterPro" id="IPR050121">
    <property type="entry name" value="Cytochrome_P450_monoxygenase"/>
</dbReference>
<dbReference type="OMA" id="ICNARQS"/>
<keyword evidence="2" id="KW-0479">Metal-binding</keyword>
<dbReference type="RefSeq" id="XP_001272402.1">
    <property type="nucleotide sequence ID" value="XM_001272401.1"/>
</dbReference>
<dbReference type="CDD" id="cd11070">
    <property type="entry name" value="CYP56-like"/>
    <property type="match status" value="1"/>
</dbReference>
<dbReference type="GO" id="GO:0044283">
    <property type="term" value="P:small molecule biosynthetic process"/>
    <property type="evidence" value="ECO:0007669"/>
    <property type="project" value="UniProtKB-ARBA"/>
</dbReference>
<dbReference type="PANTHER" id="PTHR24305">
    <property type="entry name" value="CYTOCHROME P450"/>
    <property type="match status" value="1"/>
</dbReference>
<keyword evidence="2" id="KW-0349">Heme</keyword>
<dbReference type="SUPFAM" id="SSF48264">
    <property type="entry name" value="Cytochrome P450"/>
    <property type="match status" value="1"/>
</dbReference>
<dbReference type="InterPro" id="IPR036396">
    <property type="entry name" value="Cyt_P450_sf"/>
</dbReference>
<dbReference type="OrthoDB" id="1470350at2759"/>
<dbReference type="HOGENOM" id="CLU_001570_25_2_1"/>
<dbReference type="GeneID" id="4704708"/>
<dbReference type="InterPro" id="IPR002401">
    <property type="entry name" value="Cyt_P450_E_grp-I"/>
</dbReference>
<organism evidence="3 4">
    <name type="scientific">Aspergillus clavatus (strain ATCC 1007 / CBS 513.65 / DSM 816 / NCTC 3887 / NRRL 1 / QM 1276 / 107)</name>
    <dbReference type="NCBI Taxonomy" id="344612"/>
    <lineage>
        <taxon>Eukaryota</taxon>
        <taxon>Fungi</taxon>
        <taxon>Dikarya</taxon>
        <taxon>Ascomycota</taxon>
        <taxon>Pezizomycotina</taxon>
        <taxon>Eurotiomycetes</taxon>
        <taxon>Eurotiomycetidae</taxon>
        <taxon>Eurotiales</taxon>
        <taxon>Aspergillaceae</taxon>
        <taxon>Aspergillus</taxon>
        <taxon>Aspergillus subgen. Fumigati</taxon>
    </lineage>
</organism>
<dbReference type="GO" id="GO:0005506">
    <property type="term" value="F:iron ion binding"/>
    <property type="evidence" value="ECO:0007669"/>
    <property type="project" value="InterPro"/>
</dbReference>
<sequence>MIISSLILGLLGLYAVDYFRRLLKNIRLARRTKLPYIVLPVSGSASIPLKILCGFKWFADAINYHLPGWLADIVNDATYDFRWTVKDRRAKELGNMYLIVTAEKIDCNVTDASVVTQICNARQSFPKPIWQYKILDLYGPNLVTCEDQAWAHHRRHTAPPFNEKNNALVWQESIRQTTEMIDHWQRLHSPDDKQGFVVANTRDDFLNLTLNVLSGAGFGVRLPFKPSLQNPIDGPDDIFQDTAIPPKGFGFTFRSVMAYMNVNIPTVVLANIVLPKWIPRALVPWLKPDFEAHRDLKAYLQRLIATAAPEKTANSSPNLIKGLLLSRNQDAGSSTTKDSGLTDLEIIGNMHIFTIAGHETTATSLRFAFLLLALHQDVQDWLYESILVAAQGEPADVAKWDYSRMFPQLIAPLCIMLETMRLYPPVVTVPKSTSENPYPLEYHGKEYILPPFTNINLNSSSLHYLEEYWGPDAAQFYPQRWDARNQESFLAKNTLTPGLAGPGLEYATVHKPTRGAFIPFSDGFRACLGKKFAQVEFVVALAVLFRDYKVELADDGPGARLDAERVLRESVAVLTLAMRENIPLRFRRRSHCDGL</sequence>
<dbReference type="Pfam" id="PF00067">
    <property type="entry name" value="p450"/>
    <property type="match status" value="1"/>
</dbReference>
<keyword evidence="3" id="KW-0560">Oxidoreductase</keyword>
<reference evidence="3 4" key="1">
    <citation type="journal article" date="2008" name="PLoS Genet.">
        <title>Genomic islands in the pathogenic filamentous fungus Aspergillus fumigatus.</title>
        <authorList>
            <person name="Fedorova N.D."/>
            <person name="Khaldi N."/>
            <person name="Joardar V.S."/>
            <person name="Maiti R."/>
            <person name="Amedeo P."/>
            <person name="Anderson M.J."/>
            <person name="Crabtree J."/>
            <person name="Silva J.C."/>
            <person name="Badger J.H."/>
            <person name="Albarraq A."/>
            <person name="Angiuoli S."/>
            <person name="Bussey H."/>
            <person name="Bowyer P."/>
            <person name="Cotty P.J."/>
            <person name="Dyer P.S."/>
            <person name="Egan A."/>
            <person name="Galens K."/>
            <person name="Fraser-Liggett C.M."/>
            <person name="Haas B.J."/>
            <person name="Inman J.M."/>
            <person name="Kent R."/>
            <person name="Lemieux S."/>
            <person name="Malavazi I."/>
            <person name="Orvis J."/>
            <person name="Roemer T."/>
            <person name="Ronning C.M."/>
            <person name="Sundaram J.P."/>
            <person name="Sutton G."/>
            <person name="Turner G."/>
            <person name="Venter J.C."/>
            <person name="White O.R."/>
            <person name="Whitty B.R."/>
            <person name="Youngman P."/>
            <person name="Wolfe K.H."/>
            <person name="Goldman G.H."/>
            <person name="Wortman J.R."/>
            <person name="Jiang B."/>
            <person name="Denning D.W."/>
            <person name="Nierman W.C."/>
        </authorList>
    </citation>
    <scope>NUCLEOTIDE SEQUENCE [LARGE SCALE GENOMIC DNA]</scope>
    <source>
        <strain evidence="4">ATCC 1007 / CBS 513.65 / DSM 816 / NCTC 3887 / NRRL 1</strain>
    </source>
</reference>
<dbReference type="InterPro" id="IPR001128">
    <property type="entry name" value="Cyt_P450"/>
</dbReference>
<accession>A1CG96</accession>
<dbReference type="AlphaFoldDB" id="A1CG96"/>
<dbReference type="PRINTS" id="PR00385">
    <property type="entry name" value="P450"/>
</dbReference>
<name>A1CG96_ASPCL</name>